<reference evidence="2 3" key="1">
    <citation type="submission" date="2016-04" db="EMBL/GenBank/DDBJ databases">
        <title>Complete genome sequence of Bacillus oceanisediminis strain 2691.</title>
        <authorList>
            <person name="Jeong H."/>
            <person name="Kim H.J."/>
            <person name="Lee D.-W."/>
        </authorList>
    </citation>
    <scope>NUCLEOTIDE SEQUENCE [LARGE SCALE GENOMIC DNA]</scope>
    <source>
        <strain evidence="2 3">2691</strain>
    </source>
</reference>
<name>A0A160MEB2_9BACI</name>
<dbReference type="EMBL" id="CP015506">
    <property type="protein sequence ID" value="AND41477.1"/>
    <property type="molecule type" value="Genomic_DNA"/>
</dbReference>
<evidence type="ECO:0000256" key="1">
    <source>
        <dbReference type="SAM" id="SignalP"/>
    </source>
</evidence>
<dbReference type="eggNOG" id="ENOG502ZFJ9">
    <property type="taxonomic scope" value="Bacteria"/>
</dbReference>
<dbReference type="AlphaFoldDB" id="A0A160MEB2"/>
<accession>A0A160MEB2</accession>
<organism evidence="2 3">
    <name type="scientific">Cytobacillus oceanisediminis 2691</name>
    <dbReference type="NCBI Taxonomy" id="1196031"/>
    <lineage>
        <taxon>Bacteria</taxon>
        <taxon>Bacillati</taxon>
        <taxon>Bacillota</taxon>
        <taxon>Bacilli</taxon>
        <taxon>Bacillales</taxon>
        <taxon>Bacillaceae</taxon>
        <taxon>Cytobacillus</taxon>
    </lineage>
</organism>
<gene>
    <name evidence="2" type="ORF">A361_20695</name>
</gene>
<feature type="signal peptide" evidence="1">
    <location>
        <begin position="1"/>
        <end position="20"/>
    </location>
</feature>
<evidence type="ECO:0000313" key="3">
    <source>
        <dbReference type="Proteomes" id="UP000077856"/>
    </source>
</evidence>
<dbReference type="KEGG" id="bon:A361_20695"/>
<dbReference type="Proteomes" id="UP000077856">
    <property type="component" value="Chromosome"/>
</dbReference>
<evidence type="ECO:0000313" key="2">
    <source>
        <dbReference type="EMBL" id="AND41477.1"/>
    </source>
</evidence>
<dbReference type="Gene3D" id="2.60.40.3830">
    <property type="match status" value="1"/>
</dbReference>
<sequence>MRLFYVFGICLLLLTGCSFEESNAKFVKAKEPTYEEDVKKSDSIKIPPGNPSEQTPTFTINEKVKGVLMLYEVRGERGKFGFLDIPLIKGKDIQLDWLFWKSDNQQLTGNLKIRGKNQETGQDFISKGKIINKIKSIKDLPRKYKPLPLNDNNSFNSAIKNEITPASIASTSISFPESGMWELEVFVNEKMIGSMEVFVKDSEAGIQYLKN</sequence>
<protein>
    <submittedName>
        <fullName evidence="2">Uncharacterized protein</fullName>
    </submittedName>
</protein>
<proteinExistence type="predicted"/>
<feature type="chain" id="PRO_5039507351" evidence="1">
    <location>
        <begin position="21"/>
        <end position="211"/>
    </location>
</feature>
<keyword evidence="1" id="KW-0732">Signal</keyword>
<dbReference type="PROSITE" id="PS51257">
    <property type="entry name" value="PROKAR_LIPOPROTEIN"/>
    <property type="match status" value="1"/>
</dbReference>